<organism evidence="1 2">
    <name type="scientific">Clostridium aquiflavi</name>
    <dbReference type="NCBI Taxonomy" id="3073603"/>
    <lineage>
        <taxon>Bacteria</taxon>
        <taxon>Bacillati</taxon>
        <taxon>Bacillota</taxon>
        <taxon>Clostridia</taxon>
        <taxon>Eubacteriales</taxon>
        <taxon>Clostridiaceae</taxon>
        <taxon>Clostridium</taxon>
    </lineage>
</organism>
<accession>A0ABU1EGQ3</accession>
<evidence type="ECO:0000313" key="2">
    <source>
        <dbReference type="Proteomes" id="UP001256646"/>
    </source>
</evidence>
<keyword evidence="2" id="KW-1185">Reference proteome</keyword>
<evidence type="ECO:0000313" key="1">
    <source>
        <dbReference type="EMBL" id="MDR5587569.1"/>
    </source>
</evidence>
<name>A0ABU1EGQ3_9CLOT</name>
<evidence type="ECO:0008006" key="3">
    <source>
        <dbReference type="Google" id="ProtNLM"/>
    </source>
</evidence>
<dbReference type="Proteomes" id="UP001256646">
    <property type="component" value="Unassembled WGS sequence"/>
</dbReference>
<comment type="caution">
    <text evidence="1">The sequence shown here is derived from an EMBL/GenBank/DDBJ whole genome shotgun (WGS) entry which is preliminary data.</text>
</comment>
<proteinExistence type="predicted"/>
<reference evidence="1 2" key="1">
    <citation type="submission" date="2023-09" db="EMBL/GenBank/DDBJ databases">
        <authorList>
            <person name="Zhai L."/>
        </authorList>
    </citation>
    <scope>NUCLEOTIDE SEQUENCE [LARGE SCALE GENOMIC DNA]</scope>
    <source>
        <strain evidence="1 2">5 N-1</strain>
    </source>
</reference>
<sequence length="51" mass="5534">MSHNAVGELLKATDYISIAESKSIIADCNKLNTMLVSIVKTTKENLRAIGK</sequence>
<gene>
    <name evidence="1" type="ORF">RGC78_08825</name>
</gene>
<protein>
    <recommendedName>
        <fullName evidence="3">Four helix bundle protein</fullName>
    </recommendedName>
</protein>
<dbReference type="EMBL" id="JAVJAN010000020">
    <property type="protein sequence ID" value="MDR5587569.1"/>
    <property type="molecule type" value="Genomic_DNA"/>
</dbReference>